<name>A0ACD5ZXC6_AVESA</name>
<dbReference type="Proteomes" id="UP001732700">
    <property type="component" value="Chromosome 7A"/>
</dbReference>
<accession>A0ACD5ZXC6</accession>
<evidence type="ECO:0000313" key="2">
    <source>
        <dbReference type="Proteomes" id="UP001732700"/>
    </source>
</evidence>
<organism evidence="1 2">
    <name type="scientific">Avena sativa</name>
    <name type="common">Oat</name>
    <dbReference type="NCBI Taxonomy" id="4498"/>
    <lineage>
        <taxon>Eukaryota</taxon>
        <taxon>Viridiplantae</taxon>
        <taxon>Streptophyta</taxon>
        <taxon>Embryophyta</taxon>
        <taxon>Tracheophyta</taxon>
        <taxon>Spermatophyta</taxon>
        <taxon>Magnoliopsida</taxon>
        <taxon>Liliopsida</taxon>
        <taxon>Poales</taxon>
        <taxon>Poaceae</taxon>
        <taxon>BOP clade</taxon>
        <taxon>Pooideae</taxon>
        <taxon>Poodae</taxon>
        <taxon>Poeae</taxon>
        <taxon>Poeae Chloroplast Group 1 (Aveneae type)</taxon>
        <taxon>Aveninae</taxon>
        <taxon>Avena</taxon>
    </lineage>
</organism>
<reference evidence="1" key="1">
    <citation type="submission" date="2021-05" db="EMBL/GenBank/DDBJ databases">
        <authorList>
            <person name="Scholz U."/>
            <person name="Mascher M."/>
            <person name="Fiebig A."/>
        </authorList>
    </citation>
    <scope>NUCLEOTIDE SEQUENCE [LARGE SCALE GENOMIC DNA]</scope>
</reference>
<evidence type="ECO:0000313" key="1">
    <source>
        <dbReference type="EnsemblPlants" id="AVESA.00010b.r2.7AG1236560.1.CDS"/>
    </source>
</evidence>
<sequence>MTQSSHHHHHHALCCLSSAPPQPDAPPTPAPEPAGPTATAAPGSVAVAGVLHKWTNYGRGWRERWFSLRDGVLSYSKIRSDAGGRAVEGGIAEDGEVRLIGGASARIAGDRRPEKPAGVVCLKVSAFRESKSDDRRFYIFSPTKTLHLKTDSKDDRVAWIEALILARSVYSLRSFSGRISFVQSDVLVSTARLRNRMRQEGLNESLIQDCEQIMLSEFSSYRKQLKIRYEDHLSLFGSSRHHFEEGKDGNIIQGALTRNGFTSSRHGNFSEYSTTESDDFEKQDGGDLTCEEESTFFDAADYFSESNSRSSTMSSSTDRGVNSATNIDNSGGQEIVDIQIQDSDNLLPEINRRSKLPEPTEKEKGISLWSIIKDSVGKDLTRVSHHPMLIACHSEGKGWKFWGDSNVKSKFWGQSIQVDPVGVLTLEFDDGEIFQWSKVTTTINNLILGKLYCNHHGTMHIKGNRQYSCKLKFKEPSLLDRNPRLVQGFVEDYDGKKASFLIGKWDESMYYSNLDTSKARSADQLQSASLLWEKNKPSPNPTRYNLSSFAITLNELTPELQEKLPPTDSRLRPDQRHLENGEYEKANTEKLRLERRQRMSTKLQDNGWKPRWFKQDAQDGTYHYKGGYWEARDQGRWDGCLNIFGEFSET</sequence>
<proteinExistence type="predicted"/>
<dbReference type="EnsemblPlants" id="AVESA.00010b.r2.7AG1236560.1">
    <property type="protein sequence ID" value="AVESA.00010b.r2.7AG1236560.1.CDS"/>
    <property type="gene ID" value="AVESA.00010b.r2.7AG1236560"/>
</dbReference>
<protein>
    <submittedName>
        <fullName evidence="1">Uncharacterized protein</fullName>
    </submittedName>
</protein>
<keyword evidence="2" id="KW-1185">Reference proteome</keyword>
<reference evidence="1" key="2">
    <citation type="submission" date="2025-09" db="UniProtKB">
        <authorList>
            <consortium name="EnsemblPlants"/>
        </authorList>
    </citation>
    <scope>IDENTIFICATION</scope>
</reference>